<proteinExistence type="predicted"/>
<protein>
    <recommendedName>
        <fullName evidence="1">YprB ribonuclease H-like domain-containing protein</fullName>
    </recommendedName>
</protein>
<evidence type="ECO:0000313" key="2">
    <source>
        <dbReference type="EMBL" id="SUZ91878.1"/>
    </source>
</evidence>
<name>A0A381RLP6_9ZZZZ</name>
<gene>
    <name evidence="2" type="ORF">METZ01_LOCUS44732</name>
</gene>
<evidence type="ECO:0000259" key="1">
    <source>
        <dbReference type="Pfam" id="PF13482"/>
    </source>
</evidence>
<dbReference type="AlphaFoldDB" id="A0A381RLP6"/>
<dbReference type="InterPro" id="IPR012337">
    <property type="entry name" value="RNaseH-like_sf"/>
</dbReference>
<accession>A0A381RLP6</accession>
<dbReference type="EMBL" id="UINC01002013">
    <property type="protein sequence ID" value="SUZ91878.1"/>
    <property type="molecule type" value="Genomic_DNA"/>
</dbReference>
<dbReference type="SUPFAM" id="SSF53098">
    <property type="entry name" value="Ribonuclease H-like"/>
    <property type="match status" value="1"/>
</dbReference>
<dbReference type="InterPro" id="IPR038720">
    <property type="entry name" value="YprB_RNase_H-like_dom"/>
</dbReference>
<organism evidence="2">
    <name type="scientific">marine metagenome</name>
    <dbReference type="NCBI Taxonomy" id="408172"/>
    <lineage>
        <taxon>unclassified sequences</taxon>
        <taxon>metagenomes</taxon>
        <taxon>ecological metagenomes</taxon>
    </lineage>
</organism>
<sequence>MMRKYLAFDIETASTVDGDDWRSCRPLGITCAAALASDAKARPVLWHGMTEDGAPAERMSRREARHLVDDISAYAAQGYTLLTWNGAGFDFDVLAEEADAYPVCRILARDHVDMMFQVLCEKGFPIGIDNAAKAMGIAGKPEGMSGALAPTLWAEGDIQTVLDYVVQDVRMALQVAEQAEDARALRWVTRRGQTRTFDLPNGWLTVRQACALPEPDTSWMTTPLDRRAVTRWMTSDGEDQPQKQGQAFSG</sequence>
<reference evidence="2" key="1">
    <citation type="submission" date="2018-05" db="EMBL/GenBank/DDBJ databases">
        <authorList>
            <person name="Lanie J.A."/>
            <person name="Ng W.-L."/>
            <person name="Kazmierczak K.M."/>
            <person name="Andrzejewski T.M."/>
            <person name="Davidsen T.M."/>
            <person name="Wayne K.J."/>
            <person name="Tettelin H."/>
            <person name="Glass J.I."/>
            <person name="Rusch D."/>
            <person name="Podicherti R."/>
            <person name="Tsui H.-C.T."/>
            <person name="Winkler M.E."/>
        </authorList>
    </citation>
    <scope>NUCLEOTIDE SEQUENCE</scope>
</reference>
<dbReference type="Pfam" id="PF13482">
    <property type="entry name" value="RNase_H_2"/>
    <property type="match status" value="1"/>
</dbReference>
<feature type="domain" description="YprB ribonuclease H-like" evidence="1">
    <location>
        <begin position="64"/>
        <end position="176"/>
    </location>
</feature>